<evidence type="ECO:0000313" key="1">
    <source>
        <dbReference type="EMBL" id="TCC12669.1"/>
    </source>
</evidence>
<dbReference type="Proteomes" id="UP000291793">
    <property type="component" value="Unassembled WGS sequence"/>
</dbReference>
<sequence>MRLVTVVPYNNQWPEIFEFENSLLLMTLGRVISKVHHIGSTSVPGLAAKPVIDILLEVTDLKELDRCNEKMKQAGYVARGENGIPNRRYFTKGEEQRSHHVHAFVSGDMQIAKHLAFRDYLINYKEVADQYAAIKRAAALESDNDIHRYSALKADFIANHLRLALLDLDL</sequence>
<dbReference type="OrthoDB" id="9799092at2"/>
<comment type="caution">
    <text evidence="1">The sequence shown here is derived from an EMBL/GenBank/DDBJ whole genome shotgun (WGS) entry which is preliminary data.</text>
</comment>
<keyword evidence="2" id="KW-1185">Reference proteome</keyword>
<dbReference type="Pfam" id="PF04229">
    <property type="entry name" value="GrpB"/>
    <property type="match status" value="1"/>
</dbReference>
<dbReference type="InterPro" id="IPR007344">
    <property type="entry name" value="GrpB/CoaE"/>
</dbReference>
<dbReference type="EMBL" id="SJOP01000006">
    <property type="protein sequence ID" value="TCC12669.1"/>
    <property type="molecule type" value="Genomic_DNA"/>
</dbReference>
<dbReference type="SUPFAM" id="SSF81301">
    <property type="entry name" value="Nucleotidyltransferase"/>
    <property type="match status" value="1"/>
</dbReference>
<name>A0A4R0HXN8_9ENTR</name>
<reference evidence="1 2" key="1">
    <citation type="submission" date="2019-02" db="EMBL/GenBank/DDBJ databases">
        <title>The draft genome of Kosakonia quasisacchari strain WCHKQ120001.</title>
        <authorList>
            <person name="Wang C."/>
            <person name="Feng Y."/>
            <person name="Zong Z."/>
        </authorList>
    </citation>
    <scope>NUCLEOTIDE SEQUENCE [LARGE SCALE GENOMIC DNA]</scope>
    <source>
        <strain evidence="1 2">WCHKQ120001</strain>
    </source>
</reference>
<dbReference type="AlphaFoldDB" id="A0A4R0HXN8"/>
<dbReference type="RefSeq" id="WP_131408497.1">
    <property type="nucleotide sequence ID" value="NZ_CATKPI010000011.1"/>
</dbReference>
<protein>
    <submittedName>
        <fullName evidence="1">GrpB family protein</fullName>
    </submittedName>
</protein>
<dbReference type="PANTHER" id="PTHR34822">
    <property type="entry name" value="GRPB DOMAIN PROTEIN (AFU_ORTHOLOGUE AFUA_1G01530)"/>
    <property type="match status" value="1"/>
</dbReference>
<accession>A0A4R0HXN8</accession>
<gene>
    <name evidence="1" type="ORF">E0L21_08485</name>
</gene>
<organism evidence="1 2">
    <name type="scientific">Kosakonia quasisacchari</name>
    <dbReference type="NCBI Taxonomy" id="2529380"/>
    <lineage>
        <taxon>Bacteria</taxon>
        <taxon>Pseudomonadati</taxon>
        <taxon>Pseudomonadota</taxon>
        <taxon>Gammaproteobacteria</taxon>
        <taxon>Enterobacterales</taxon>
        <taxon>Enterobacteriaceae</taxon>
        <taxon>Kosakonia</taxon>
    </lineage>
</organism>
<dbReference type="InterPro" id="IPR043519">
    <property type="entry name" value="NT_sf"/>
</dbReference>
<dbReference type="Gene3D" id="3.30.460.10">
    <property type="entry name" value="Beta Polymerase, domain 2"/>
    <property type="match status" value="1"/>
</dbReference>
<proteinExistence type="predicted"/>
<dbReference type="PANTHER" id="PTHR34822:SF1">
    <property type="entry name" value="GRPB FAMILY PROTEIN"/>
    <property type="match status" value="1"/>
</dbReference>
<evidence type="ECO:0000313" key="2">
    <source>
        <dbReference type="Proteomes" id="UP000291793"/>
    </source>
</evidence>